<keyword evidence="2" id="KW-0732">Signal</keyword>
<organism evidence="3 4">
    <name type="scientific">Rhizophlyctis rosea</name>
    <dbReference type="NCBI Taxonomy" id="64517"/>
    <lineage>
        <taxon>Eukaryota</taxon>
        <taxon>Fungi</taxon>
        <taxon>Fungi incertae sedis</taxon>
        <taxon>Chytridiomycota</taxon>
        <taxon>Chytridiomycota incertae sedis</taxon>
        <taxon>Chytridiomycetes</taxon>
        <taxon>Rhizophlyctidales</taxon>
        <taxon>Rhizophlyctidaceae</taxon>
        <taxon>Rhizophlyctis</taxon>
    </lineage>
</organism>
<dbReference type="EMBL" id="JADGJD010000175">
    <property type="protein sequence ID" value="KAJ3053854.1"/>
    <property type="molecule type" value="Genomic_DNA"/>
</dbReference>
<dbReference type="AlphaFoldDB" id="A0AAD5X697"/>
<feature type="signal peptide" evidence="2">
    <location>
        <begin position="1"/>
        <end position="22"/>
    </location>
</feature>
<reference evidence="3" key="1">
    <citation type="submission" date="2020-05" db="EMBL/GenBank/DDBJ databases">
        <title>Phylogenomic resolution of chytrid fungi.</title>
        <authorList>
            <person name="Stajich J.E."/>
            <person name="Amses K."/>
            <person name="Simmons R."/>
            <person name="Seto K."/>
            <person name="Myers J."/>
            <person name="Bonds A."/>
            <person name="Quandt C.A."/>
            <person name="Barry K."/>
            <person name="Liu P."/>
            <person name="Grigoriev I."/>
            <person name="Longcore J.E."/>
            <person name="James T.Y."/>
        </authorList>
    </citation>
    <scope>NUCLEOTIDE SEQUENCE</scope>
    <source>
        <strain evidence="3">JEL0318</strain>
    </source>
</reference>
<dbReference type="CDD" id="cd12087">
    <property type="entry name" value="TM_EGFR-like"/>
    <property type="match status" value="1"/>
</dbReference>
<keyword evidence="1" id="KW-1133">Transmembrane helix</keyword>
<feature type="chain" id="PRO_5041907784" evidence="2">
    <location>
        <begin position="23"/>
        <end position="279"/>
    </location>
</feature>
<gene>
    <name evidence="3" type="ORF">HK097_003226</name>
</gene>
<keyword evidence="4" id="KW-1185">Reference proteome</keyword>
<keyword evidence="1" id="KW-0812">Transmembrane</keyword>
<evidence type="ECO:0000313" key="3">
    <source>
        <dbReference type="EMBL" id="KAJ3053854.1"/>
    </source>
</evidence>
<evidence type="ECO:0000313" key="4">
    <source>
        <dbReference type="Proteomes" id="UP001212841"/>
    </source>
</evidence>
<evidence type="ECO:0000256" key="1">
    <source>
        <dbReference type="SAM" id="Phobius"/>
    </source>
</evidence>
<proteinExistence type="predicted"/>
<sequence length="279" mass="30309">MGTVVLLLQALTALAAPQGSTPNDPCLAQALDFENGLPSACPLASVKMNDWLLSTDTFNQSIAIIESGLQEACPKFSTCLTYMQKTKDILTACQGVQTPIMFNHLPTYTNPNITIFTFAEIANETIPSIDLINETICSKDGDQWCFIAVGAIPFTMIGDKDAICKVTPTCWKKYDTFNRINGTVIRVGTQWAYTEYLDGVGEGMMQAQEEAGCVFEKKSGANHGAAVPTGGIIGGVVVAILVVCGIVAFVIMRRRKNVVWWRNKDNNTGLSIIILRSEK</sequence>
<protein>
    <submittedName>
        <fullName evidence="3">Uncharacterized protein</fullName>
    </submittedName>
</protein>
<name>A0AAD5X697_9FUNG</name>
<evidence type="ECO:0000256" key="2">
    <source>
        <dbReference type="SAM" id="SignalP"/>
    </source>
</evidence>
<feature type="transmembrane region" description="Helical" evidence="1">
    <location>
        <begin position="232"/>
        <end position="252"/>
    </location>
</feature>
<dbReference type="Proteomes" id="UP001212841">
    <property type="component" value="Unassembled WGS sequence"/>
</dbReference>
<keyword evidence="1" id="KW-0472">Membrane</keyword>
<accession>A0AAD5X697</accession>
<comment type="caution">
    <text evidence="3">The sequence shown here is derived from an EMBL/GenBank/DDBJ whole genome shotgun (WGS) entry which is preliminary data.</text>
</comment>